<dbReference type="RefSeq" id="WP_031574798.1">
    <property type="nucleotide sequence ID" value="NZ_FNDZ01000003.1"/>
</dbReference>
<dbReference type="InterPro" id="IPR006158">
    <property type="entry name" value="Cobalamin-bd"/>
</dbReference>
<dbReference type="EMBL" id="FNDZ01000003">
    <property type="protein sequence ID" value="SDI64805.1"/>
    <property type="molecule type" value="Genomic_DNA"/>
</dbReference>
<dbReference type="InterPro" id="IPR036724">
    <property type="entry name" value="Cobalamin-bd_sf"/>
</dbReference>
<dbReference type="Pfam" id="PF02310">
    <property type="entry name" value="B12-binding"/>
    <property type="match status" value="1"/>
</dbReference>
<name>A0A1G8MAC4_9CLOT</name>
<dbReference type="PROSITE" id="PS51332">
    <property type="entry name" value="B12_BINDING"/>
    <property type="match status" value="1"/>
</dbReference>
<protein>
    <submittedName>
        <fullName evidence="2">Methanogenic corrinoid protein MtbC1</fullName>
    </submittedName>
</protein>
<feature type="domain" description="B12-binding" evidence="1">
    <location>
        <begin position="94"/>
        <end position="216"/>
    </location>
</feature>
<organism evidence="2 3">
    <name type="scientific">Proteiniclasticum ruminis</name>
    <dbReference type="NCBI Taxonomy" id="398199"/>
    <lineage>
        <taxon>Bacteria</taxon>
        <taxon>Bacillati</taxon>
        <taxon>Bacillota</taxon>
        <taxon>Clostridia</taxon>
        <taxon>Eubacteriales</taxon>
        <taxon>Clostridiaceae</taxon>
        <taxon>Proteiniclasticum</taxon>
    </lineage>
</organism>
<accession>A0A1G8MAC4</accession>
<sequence>MNQHLEEFTHLLEQENRNEALHYILSLLKQGTYSLMEVYEEILAPSLNTMKSTGIEEQDIWKEHVRTSIIRTIVENCFPYVMKEREEKYGVTSHKTVAVVCPQDEHHELGARMITDYFTMLGYNAVFVGSNTPKEVFVAGLKSQKLDYIALSITNPYHLVSARNTIAKIRETSKETKIIAGGYAISKLGEKRESLGADYYMTTFHDIISISGGDIK</sequence>
<dbReference type="AlphaFoldDB" id="A0A1G8MAC4"/>
<dbReference type="Gene3D" id="3.40.50.280">
    <property type="entry name" value="Cobalamin-binding domain"/>
    <property type="match status" value="1"/>
</dbReference>
<gene>
    <name evidence="2" type="ORF">SAMN05421804_103328</name>
</gene>
<dbReference type="CDD" id="cd02065">
    <property type="entry name" value="B12-binding_like"/>
    <property type="match status" value="1"/>
</dbReference>
<evidence type="ECO:0000259" key="1">
    <source>
        <dbReference type="PROSITE" id="PS51332"/>
    </source>
</evidence>
<reference evidence="2 3" key="1">
    <citation type="submission" date="2016-10" db="EMBL/GenBank/DDBJ databases">
        <authorList>
            <person name="de Groot N.N."/>
        </authorList>
    </citation>
    <scope>NUCLEOTIDE SEQUENCE [LARGE SCALE GENOMIC DNA]</scope>
    <source>
        <strain evidence="2 3">CGMCC 1.5058</strain>
    </source>
</reference>
<dbReference type="GO" id="GO:0031419">
    <property type="term" value="F:cobalamin binding"/>
    <property type="evidence" value="ECO:0007669"/>
    <property type="project" value="InterPro"/>
</dbReference>
<dbReference type="GO" id="GO:0046872">
    <property type="term" value="F:metal ion binding"/>
    <property type="evidence" value="ECO:0007669"/>
    <property type="project" value="InterPro"/>
</dbReference>
<evidence type="ECO:0000313" key="2">
    <source>
        <dbReference type="EMBL" id="SDI64805.1"/>
    </source>
</evidence>
<proteinExistence type="predicted"/>
<dbReference type="Proteomes" id="UP000183255">
    <property type="component" value="Unassembled WGS sequence"/>
</dbReference>
<evidence type="ECO:0000313" key="3">
    <source>
        <dbReference type="Proteomes" id="UP000183255"/>
    </source>
</evidence>
<dbReference type="SUPFAM" id="SSF52242">
    <property type="entry name" value="Cobalamin (vitamin B12)-binding domain"/>
    <property type="match status" value="1"/>
</dbReference>